<dbReference type="GO" id="GO:0004640">
    <property type="term" value="F:phosphoribosylanthranilate isomerase activity"/>
    <property type="evidence" value="ECO:0007669"/>
    <property type="project" value="UniProtKB-EC"/>
</dbReference>
<organism evidence="10 11">
    <name type="scientific">Candida metapsilosis</name>
    <dbReference type="NCBI Taxonomy" id="273372"/>
    <lineage>
        <taxon>Eukaryota</taxon>
        <taxon>Fungi</taxon>
        <taxon>Dikarya</taxon>
        <taxon>Ascomycota</taxon>
        <taxon>Saccharomycotina</taxon>
        <taxon>Pichiomycetes</taxon>
        <taxon>Debaryomycetaceae</taxon>
        <taxon>Candida/Lodderomyces clade</taxon>
        <taxon>Candida</taxon>
    </lineage>
</organism>
<evidence type="ECO:0000256" key="3">
    <source>
        <dbReference type="ARBA" id="ARBA00012572"/>
    </source>
</evidence>
<reference evidence="10 11" key="1">
    <citation type="submission" date="2020-12" db="EMBL/GenBank/DDBJ databases">
        <title>Effect of drift, selection, and recombination on the evolution of hybrid genomes in Candida yeast pathogens.</title>
        <authorList>
            <person name="Mixao V."/>
            <person name="Ksiezopolska E."/>
            <person name="Saus E."/>
            <person name="Boekhout T."/>
            <person name="Gacser A."/>
            <person name="Gabaldon T."/>
        </authorList>
    </citation>
    <scope>NUCLEOTIDE SEQUENCE [LARGE SCALE GENOMIC DNA]</scope>
    <source>
        <strain evidence="10 11">BP57</strain>
    </source>
</reference>
<keyword evidence="5" id="KW-0028">Amino-acid biosynthesis</keyword>
<feature type="domain" description="N-(5'phosphoribosyl) anthranilate isomerase (PRAI)" evidence="9">
    <location>
        <begin position="59"/>
        <end position="239"/>
    </location>
</feature>
<keyword evidence="7" id="KW-0057">Aromatic amino acid biosynthesis</keyword>
<dbReference type="GeneID" id="93649803"/>
<dbReference type="HAMAP" id="MF_00135">
    <property type="entry name" value="PRAI"/>
    <property type="match status" value="1"/>
</dbReference>
<evidence type="ECO:0000256" key="2">
    <source>
        <dbReference type="ARBA" id="ARBA00007571"/>
    </source>
</evidence>
<dbReference type="CDD" id="cd00405">
    <property type="entry name" value="PRAI"/>
    <property type="match status" value="1"/>
</dbReference>
<dbReference type="EMBL" id="JAEOAQ010000001">
    <property type="protein sequence ID" value="KAG5422081.1"/>
    <property type="molecule type" value="Genomic_DNA"/>
</dbReference>
<gene>
    <name evidence="10" type="ORF">I9W82_001174</name>
</gene>
<comment type="pathway">
    <text evidence="1">Amino-acid biosynthesis; L-tryptophan biosynthesis; L-tryptophan from chorismate: step 3/5.</text>
</comment>
<accession>A0A8H7ZKI6</accession>
<dbReference type="Gene3D" id="3.20.20.70">
    <property type="entry name" value="Aldolase class I"/>
    <property type="match status" value="1"/>
</dbReference>
<evidence type="ECO:0000256" key="8">
    <source>
        <dbReference type="ARBA" id="ARBA00023235"/>
    </source>
</evidence>
<name>A0A8H7ZKI6_9ASCO</name>
<dbReference type="PANTHER" id="PTHR42894">
    <property type="entry name" value="N-(5'-PHOSPHORIBOSYL)ANTHRANILATE ISOMERASE"/>
    <property type="match status" value="1"/>
</dbReference>
<keyword evidence="11" id="KW-1185">Reference proteome</keyword>
<proteinExistence type="inferred from homology"/>
<comment type="similarity">
    <text evidence="2">Belongs to the TrpF family.</text>
</comment>
<dbReference type="InterPro" id="IPR011060">
    <property type="entry name" value="RibuloseP-bd_barrel"/>
</dbReference>
<dbReference type="GO" id="GO:0000162">
    <property type="term" value="P:L-tryptophan biosynthetic process"/>
    <property type="evidence" value="ECO:0007669"/>
    <property type="project" value="UniProtKB-UniPathway"/>
</dbReference>
<dbReference type="InterPro" id="IPR001240">
    <property type="entry name" value="PRAI_dom"/>
</dbReference>
<evidence type="ECO:0000256" key="6">
    <source>
        <dbReference type="ARBA" id="ARBA00022822"/>
    </source>
</evidence>
<dbReference type="OrthoDB" id="524799at2759"/>
<evidence type="ECO:0000256" key="7">
    <source>
        <dbReference type="ARBA" id="ARBA00023141"/>
    </source>
</evidence>
<comment type="caution">
    <text evidence="10">The sequence shown here is derived from an EMBL/GenBank/DDBJ whole genome shotgun (WGS) entry which is preliminary data.</text>
</comment>
<dbReference type="Proteomes" id="UP000669133">
    <property type="component" value="Unassembled WGS sequence"/>
</dbReference>
<protein>
    <recommendedName>
        <fullName evidence="4">N-(5'-phosphoribosyl)anthranilate isomerase</fullName>
        <ecNumber evidence="3">5.3.1.24</ecNumber>
    </recommendedName>
</protein>
<dbReference type="InterPro" id="IPR044643">
    <property type="entry name" value="TrpF_fam"/>
</dbReference>
<dbReference type="UniPathway" id="UPA00035">
    <property type="reaction ID" value="UER00042"/>
</dbReference>
<evidence type="ECO:0000256" key="4">
    <source>
        <dbReference type="ARBA" id="ARBA00022272"/>
    </source>
</evidence>
<dbReference type="Pfam" id="PF00697">
    <property type="entry name" value="PRAI"/>
    <property type="match status" value="1"/>
</dbReference>
<dbReference type="InterPro" id="IPR013785">
    <property type="entry name" value="Aldolase_TIM"/>
</dbReference>
<evidence type="ECO:0000313" key="11">
    <source>
        <dbReference type="Proteomes" id="UP000669133"/>
    </source>
</evidence>
<keyword evidence="8" id="KW-0413">Isomerase</keyword>
<dbReference type="EC" id="5.3.1.24" evidence="3"/>
<dbReference type="SUPFAM" id="SSF51366">
    <property type="entry name" value="Ribulose-phoshate binding barrel"/>
    <property type="match status" value="1"/>
</dbReference>
<evidence type="ECO:0000256" key="5">
    <source>
        <dbReference type="ARBA" id="ARBA00022605"/>
    </source>
</evidence>
<sequence>MKLIKICGVQTVEAAEVAMLNGADLIGCILVPNKSRTIDIASAKQIAQFVKRGRPQSISQIMAYLQDKTKTASFFKSQVDYFEYVAKLILGNGPFLVGVFQNQSRDEVLDLARHIGLDFIQLHGSEPKLDFVNDEFGVIFRYVVPRDTENLRTDGETLMEKGVLSLPLLDSEQGGDGKTIDWGYIDANLSFTRSLLAGGLSPDNLHDTKDVKNVLGYDVSSGVETDGKKDLKKIIQFIDRGKCL</sequence>
<evidence type="ECO:0000313" key="10">
    <source>
        <dbReference type="EMBL" id="KAG5422081.1"/>
    </source>
</evidence>
<dbReference type="PANTHER" id="PTHR42894:SF1">
    <property type="entry name" value="N-(5'-PHOSPHORIBOSYL)ANTHRANILATE ISOMERASE"/>
    <property type="match status" value="1"/>
</dbReference>
<evidence type="ECO:0000259" key="9">
    <source>
        <dbReference type="Pfam" id="PF00697"/>
    </source>
</evidence>
<evidence type="ECO:0000256" key="1">
    <source>
        <dbReference type="ARBA" id="ARBA00004664"/>
    </source>
</evidence>
<keyword evidence="6" id="KW-0822">Tryptophan biosynthesis</keyword>
<dbReference type="AlphaFoldDB" id="A0A8H7ZKI6"/>
<dbReference type="RefSeq" id="XP_067551197.1">
    <property type="nucleotide sequence ID" value="XM_067689892.1"/>
</dbReference>